<name>A0ACC1SWW3_9HYPO</name>
<evidence type="ECO:0000313" key="1">
    <source>
        <dbReference type="EMBL" id="KAJ3547993.1"/>
    </source>
</evidence>
<organism evidence="1 2">
    <name type="scientific">Fusarium decemcellulare</name>
    <dbReference type="NCBI Taxonomy" id="57161"/>
    <lineage>
        <taxon>Eukaryota</taxon>
        <taxon>Fungi</taxon>
        <taxon>Dikarya</taxon>
        <taxon>Ascomycota</taxon>
        <taxon>Pezizomycotina</taxon>
        <taxon>Sordariomycetes</taxon>
        <taxon>Hypocreomycetidae</taxon>
        <taxon>Hypocreales</taxon>
        <taxon>Nectriaceae</taxon>
        <taxon>Fusarium</taxon>
        <taxon>Fusarium decemcellulare species complex</taxon>
    </lineage>
</organism>
<keyword evidence="2" id="KW-1185">Reference proteome</keyword>
<gene>
    <name evidence="1" type="ORF">NM208_g1221</name>
</gene>
<protein>
    <submittedName>
        <fullName evidence="1">Uncharacterized protein</fullName>
    </submittedName>
</protein>
<comment type="caution">
    <text evidence="1">The sequence shown here is derived from an EMBL/GenBank/DDBJ whole genome shotgun (WGS) entry which is preliminary data.</text>
</comment>
<proteinExistence type="predicted"/>
<sequence length="807" mass="92310">MAEDKIPHHTIINDYSFYHTLDSTDKEIRLLRLVQDACFKKPNDDLVVALVRTRLSNHAKYRALSYCWGSLEETRPITILFADSSEVSSSYGSEQHNRVSSKATAIKFQITTNLHNALLSFDQTNEEGFFWVDALCINQGDIDERSSQVSFMKSVYTCADSVVVWLGDSPEMQSAVCAPENYDIALFNMLLEDKGWSGDRDDFFTFFARSLEGQKRNQDEQSVKSDLPPSFTRLLPETQTTLNGAQDTGSSRDVSETSEAFQYTKAFLWVTHKSYINRWTAQPIQLENLVASVQNWASAIKDDLSVERAFQSYCSRILNPQSELWQLVESLLSTEKQSLSSYSHYETMGHRMSIIAKSPWFRRVWVIQEVTSNPRVRIRAAEKECSWEILRSVLKLFKLVALNAFRVIGPLYSESVPQLWQNSSVWQRSHGLTIMRLISFTREFLATDPRDRVIALHELAVDLRPGDFKPNYRSSVAETYAKFTSCIVKSTRSLDVLHTARVGTREGDDIDLPSWVPDYTDSEGSSFMGYWGSQATRGTRVDQKHSGDWQALHVKGFKIARIGMIIDRAFLRNSRGYWSNNEQSGWELSHMTLPQLWVSLNRAYSTMFPVQSQCLEFAKFPKLSLKIFFETLLPRFRGTEVLFRYLINLWFHQDPLLSINGVSLVTKKELLRLKQKDLEHEEPASRYPPRVSKSLVAATLSGVSFFCTQDGDLGLCPEGTQRGDLVAGLFGFRFPVILRLQRPSPDLSRGEKIRQGDRYRLVGVCTLDGTADGELMDGGRWQDNRDTSAERDSFLRGLFRSEFFYIK</sequence>
<dbReference type="EMBL" id="JANRMS010000061">
    <property type="protein sequence ID" value="KAJ3547993.1"/>
    <property type="molecule type" value="Genomic_DNA"/>
</dbReference>
<evidence type="ECO:0000313" key="2">
    <source>
        <dbReference type="Proteomes" id="UP001148629"/>
    </source>
</evidence>
<accession>A0ACC1SWW3</accession>
<dbReference type="Proteomes" id="UP001148629">
    <property type="component" value="Unassembled WGS sequence"/>
</dbReference>
<reference evidence="1" key="1">
    <citation type="submission" date="2022-08" db="EMBL/GenBank/DDBJ databases">
        <title>Genome Sequence of Fusarium decemcellulare.</title>
        <authorList>
            <person name="Buettner E."/>
        </authorList>
    </citation>
    <scope>NUCLEOTIDE SEQUENCE</scope>
    <source>
        <strain evidence="1">Babe19</strain>
    </source>
</reference>